<comment type="caution">
    <text evidence="4">The sequence shown here is derived from an EMBL/GenBank/DDBJ whole genome shotgun (WGS) entry which is preliminary data.</text>
</comment>
<dbReference type="Pfam" id="PF24883">
    <property type="entry name" value="NPHP3_N"/>
    <property type="match status" value="1"/>
</dbReference>
<keyword evidence="1" id="KW-0677">Repeat</keyword>
<dbReference type="Proteomes" id="UP001610334">
    <property type="component" value="Unassembled WGS sequence"/>
</dbReference>
<dbReference type="EMBL" id="JBFXLT010000160">
    <property type="protein sequence ID" value="KAL2802869.1"/>
    <property type="molecule type" value="Genomic_DNA"/>
</dbReference>
<gene>
    <name evidence="4" type="ORF">BJX63DRAFT_437461</name>
</gene>
<feature type="domain" description="GPI inositol-deacylase winged helix" evidence="2">
    <location>
        <begin position="241"/>
        <end position="315"/>
    </location>
</feature>
<organism evidence="4 5">
    <name type="scientific">Aspergillus granulosus</name>
    <dbReference type="NCBI Taxonomy" id="176169"/>
    <lineage>
        <taxon>Eukaryota</taxon>
        <taxon>Fungi</taxon>
        <taxon>Dikarya</taxon>
        <taxon>Ascomycota</taxon>
        <taxon>Pezizomycotina</taxon>
        <taxon>Eurotiomycetes</taxon>
        <taxon>Eurotiomycetidae</taxon>
        <taxon>Eurotiales</taxon>
        <taxon>Aspergillaceae</taxon>
        <taxon>Aspergillus</taxon>
        <taxon>Aspergillus subgen. Nidulantes</taxon>
    </lineage>
</organism>
<proteinExistence type="predicted"/>
<evidence type="ECO:0000256" key="1">
    <source>
        <dbReference type="ARBA" id="ARBA00022737"/>
    </source>
</evidence>
<sequence>MAETIPESPVLHWRDVAIVYIYCDYKSQEKQRTVLLLSNLLKQALMQIEGPVPEFIEALYLKCRSGNLCPTIHKLLQSCGQLLALFQKVFLMIDGLDEQDVLERRELLHFIFQVQQSTPSTKIFATSRPIPEIREEFIRRGAIEMEIQASEEDIAIYLQAKMHRLPVWVQRVPNLIEETVDSITGASRGMFLLAYLFFESLLHKVSLKAFKRALGDLPTSLSAAYQQTEQRILRQNSDHCSLTQVVLEWIAYTTRIITVSELRTAVSLGITGETLDDIGLPEIDTIVSVCCGVIEVDQTTQTIRYVHYTAKQYFEESLDKHKSQEIMAAACLAYLSLNVFAVGACSDDESFELRLQS</sequence>
<dbReference type="InterPro" id="IPR054471">
    <property type="entry name" value="GPIID_WHD"/>
</dbReference>
<evidence type="ECO:0000259" key="3">
    <source>
        <dbReference type="Pfam" id="PF24883"/>
    </source>
</evidence>
<keyword evidence="5" id="KW-1185">Reference proteome</keyword>
<reference evidence="4 5" key="1">
    <citation type="submission" date="2024-07" db="EMBL/GenBank/DDBJ databases">
        <title>Section-level genome sequencing and comparative genomics of Aspergillus sections Usti and Cavernicolus.</title>
        <authorList>
            <consortium name="Lawrence Berkeley National Laboratory"/>
            <person name="Nybo J.L."/>
            <person name="Vesth T.C."/>
            <person name="Theobald S."/>
            <person name="Frisvad J.C."/>
            <person name="Larsen T.O."/>
            <person name="Kjaerboelling I."/>
            <person name="Rothschild-Mancinelli K."/>
            <person name="Lyhne E.K."/>
            <person name="Kogle M.E."/>
            <person name="Barry K."/>
            <person name="Clum A."/>
            <person name="Na H."/>
            <person name="Ledsgaard L."/>
            <person name="Lin J."/>
            <person name="Lipzen A."/>
            <person name="Kuo A."/>
            <person name="Riley R."/>
            <person name="Mondo S."/>
            <person name="Labutti K."/>
            <person name="Haridas S."/>
            <person name="Pangalinan J."/>
            <person name="Salamov A.A."/>
            <person name="Simmons B.A."/>
            <person name="Magnuson J.K."/>
            <person name="Chen J."/>
            <person name="Drula E."/>
            <person name="Henrissat B."/>
            <person name="Wiebenga A."/>
            <person name="Lubbers R.J."/>
            <person name="Gomes A.C."/>
            <person name="Makela M.R."/>
            <person name="Stajich J."/>
            <person name="Grigoriev I.V."/>
            <person name="Mortensen U.H."/>
            <person name="De Vries R.P."/>
            <person name="Baker S.E."/>
            <person name="Andersen M.R."/>
        </authorList>
    </citation>
    <scope>NUCLEOTIDE SEQUENCE [LARGE SCALE GENOMIC DNA]</scope>
    <source>
        <strain evidence="4 5">CBS 588.65</strain>
    </source>
</reference>
<name>A0ABR4GUW9_9EURO</name>
<evidence type="ECO:0000313" key="4">
    <source>
        <dbReference type="EMBL" id="KAL2802869.1"/>
    </source>
</evidence>
<dbReference type="Pfam" id="PF22939">
    <property type="entry name" value="WHD_GPIID"/>
    <property type="match status" value="1"/>
</dbReference>
<feature type="domain" description="Nephrocystin 3-like N-terminal" evidence="3">
    <location>
        <begin position="16"/>
        <end position="128"/>
    </location>
</feature>
<protein>
    <recommendedName>
        <fullName evidence="6">NACHT domain-containing protein</fullName>
    </recommendedName>
</protein>
<evidence type="ECO:0000259" key="2">
    <source>
        <dbReference type="Pfam" id="PF22939"/>
    </source>
</evidence>
<evidence type="ECO:0008006" key="6">
    <source>
        <dbReference type="Google" id="ProtNLM"/>
    </source>
</evidence>
<accession>A0ABR4GUW9</accession>
<dbReference type="PANTHER" id="PTHR10039">
    <property type="entry name" value="AMELOGENIN"/>
    <property type="match status" value="1"/>
</dbReference>
<dbReference type="InterPro" id="IPR056884">
    <property type="entry name" value="NPHP3-like_N"/>
</dbReference>
<dbReference type="PANTHER" id="PTHR10039:SF15">
    <property type="entry name" value="NACHT DOMAIN-CONTAINING PROTEIN"/>
    <property type="match status" value="1"/>
</dbReference>
<evidence type="ECO:0000313" key="5">
    <source>
        <dbReference type="Proteomes" id="UP001610334"/>
    </source>
</evidence>